<accession>A0A1G4RUK2</accession>
<organism evidence="2 3">
    <name type="scientific">Asticcacaulis taihuensis</name>
    <dbReference type="NCBI Taxonomy" id="260084"/>
    <lineage>
        <taxon>Bacteria</taxon>
        <taxon>Pseudomonadati</taxon>
        <taxon>Pseudomonadota</taxon>
        <taxon>Alphaproteobacteria</taxon>
        <taxon>Caulobacterales</taxon>
        <taxon>Caulobacteraceae</taxon>
        <taxon>Asticcacaulis</taxon>
    </lineage>
</organism>
<proteinExistence type="predicted"/>
<dbReference type="STRING" id="260084.SAMN02927928_2163"/>
<dbReference type="RefSeq" id="WP_090647608.1">
    <property type="nucleotide sequence ID" value="NZ_CBCRYE010000001.1"/>
</dbReference>
<dbReference type="OrthoDB" id="9807812at2"/>
<evidence type="ECO:0000313" key="3">
    <source>
        <dbReference type="Proteomes" id="UP000199150"/>
    </source>
</evidence>
<dbReference type="InterPro" id="IPR001763">
    <property type="entry name" value="Rhodanese-like_dom"/>
</dbReference>
<protein>
    <submittedName>
        <fullName evidence="2">Rhodanese-related sulfurtransferase</fullName>
    </submittedName>
</protein>
<dbReference type="SUPFAM" id="SSF52821">
    <property type="entry name" value="Rhodanese/Cell cycle control phosphatase"/>
    <property type="match status" value="1"/>
</dbReference>
<name>A0A1G4RUK2_9CAUL</name>
<dbReference type="AlphaFoldDB" id="A0A1G4RUK2"/>
<dbReference type="SMART" id="SM00450">
    <property type="entry name" value="RHOD"/>
    <property type="match status" value="1"/>
</dbReference>
<dbReference type="CDD" id="cd00158">
    <property type="entry name" value="RHOD"/>
    <property type="match status" value="1"/>
</dbReference>
<evidence type="ECO:0000259" key="1">
    <source>
        <dbReference type="PROSITE" id="PS50206"/>
    </source>
</evidence>
<dbReference type="InterPro" id="IPR036873">
    <property type="entry name" value="Rhodanese-like_dom_sf"/>
</dbReference>
<dbReference type="Pfam" id="PF00581">
    <property type="entry name" value="Rhodanese"/>
    <property type="match status" value="1"/>
</dbReference>
<dbReference type="PANTHER" id="PTHR43031">
    <property type="entry name" value="FAD-DEPENDENT OXIDOREDUCTASE"/>
    <property type="match status" value="1"/>
</dbReference>
<dbReference type="Gene3D" id="3.40.250.10">
    <property type="entry name" value="Rhodanese-like domain"/>
    <property type="match status" value="1"/>
</dbReference>
<dbReference type="EMBL" id="FMTS01000003">
    <property type="protein sequence ID" value="SCW60692.1"/>
    <property type="molecule type" value="Genomic_DNA"/>
</dbReference>
<dbReference type="PROSITE" id="PS50206">
    <property type="entry name" value="RHODANESE_3"/>
    <property type="match status" value="1"/>
</dbReference>
<keyword evidence="2" id="KW-0808">Transferase</keyword>
<gene>
    <name evidence="2" type="ORF">SAMN02927928_2163</name>
</gene>
<evidence type="ECO:0000313" key="2">
    <source>
        <dbReference type="EMBL" id="SCW60692.1"/>
    </source>
</evidence>
<dbReference type="PANTHER" id="PTHR43031:SF1">
    <property type="entry name" value="PYRIDINE NUCLEOTIDE-DISULPHIDE OXIDOREDUCTASE"/>
    <property type="match status" value="1"/>
</dbReference>
<keyword evidence="3" id="KW-1185">Reference proteome</keyword>
<dbReference type="InterPro" id="IPR050229">
    <property type="entry name" value="GlpE_sulfurtransferase"/>
</dbReference>
<dbReference type="Proteomes" id="UP000199150">
    <property type="component" value="Unassembled WGS sequence"/>
</dbReference>
<feature type="domain" description="Rhodanese" evidence="1">
    <location>
        <begin position="18"/>
        <end position="106"/>
    </location>
</feature>
<dbReference type="GO" id="GO:0016740">
    <property type="term" value="F:transferase activity"/>
    <property type="evidence" value="ECO:0007669"/>
    <property type="project" value="UniProtKB-KW"/>
</dbReference>
<reference evidence="3" key="1">
    <citation type="submission" date="2016-10" db="EMBL/GenBank/DDBJ databases">
        <authorList>
            <person name="Varghese N."/>
            <person name="Submissions S."/>
        </authorList>
    </citation>
    <scope>NUCLEOTIDE SEQUENCE [LARGE SCALE GENOMIC DNA]</scope>
    <source>
        <strain evidence="3">CGMCC 1.3431</strain>
    </source>
</reference>
<sequence>MSTPIRNMTPEEVSAALAADEILLVDVREPHEFADARIEGAVNYPLSTLDPSALPSAEGKYMVLSCAGGVRSVTAALQCQAAGIDIHDHLAGGLRAWAMAGLPVAR</sequence>